<dbReference type="GO" id="GO:0046872">
    <property type="term" value="F:metal ion binding"/>
    <property type="evidence" value="ECO:0007669"/>
    <property type="project" value="UniProtKB-KW"/>
</dbReference>
<sequence length="436" mass="47668">MGNAPPGAGQQARQQPPRIAVDVLQFAWESLEGELFIHVIQLSLIIGKCAKGRLPDPLVLFLQRSDIVKVGVGVAGDLKRIANAIAHAEMWNVDEADEDPVAVAPALRHHGGLELVKHAASQGHSVKKGPGHRTLAGLCERFLLKHLPKNNNIRRSMQWADESLPQHFVDYAALDAYASLRLYHKISEPHSRPVSKIANPRVGTQVAVIFHGFKWDKSRAIIAITQILTPGALVPEYNFHQNGSFTPQSLADLKATSNHRAAEDTNAVQESADSFSLVLELSALVVDLDDAPVPTEAQWTSNVSATHDSHHASEIFIQEKPSDAAVSATANESDRTDDVDAQIDDHDKDSEMVGPAEIAQALQLDRCKKTEAAGKAIWGKAATIKVPSSDDTAVQILIDLWHFFDRIYVSKKHGAAKPLLAPSPMRFSFRMRMIDS</sequence>
<evidence type="ECO:0008006" key="8">
    <source>
        <dbReference type="Google" id="ProtNLM"/>
    </source>
</evidence>
<keyword evidence="2" id="KW-0479">Metal-binding</keyword>
<name>U5HH72_USTV1</name>
<reference evidence="6" key="4">
    <citation type="submission" date="2015-06" db="UniProtKB">
        <authorList>
            <consortium name="EnsemblFungi"/>
        </authorList>
    </citation>
    <scope>IDENTIFICATION</scope>
</reference>
<keyword evidence="3" id="KW-0378">Hydrolase</keyword>
<dbReference type="GO" id="GO:0003676">
    <property type="term" value="F:nucleic acid binding"/>
    <property type="evidence" value="ECO:0007669"/>
    <property type="project" value="InterPro"/>
</dbReference>
<dbReference type="InterPro" id="IPR036397">
    <property type="entry name" value="RNaseH_sf"/>
</dbReference>
<dbReference type="Gene3D" id="3.30.420.10">
    <property type="entry name" value="Ribonuclease H-like superfamily/Ribonuclease H"/>
    <property type="match status" value="1"/>
</dbReference>
<dbReference type="PANTHER" id="PTHR13620:SF109">
    <property type="entry name" value="3'-5' EXONUCLEASE"/>
    <property type="match status" value="1"/>
</dbReference>
<dbReference type="OrthoDB" id="1920326at2759"/>
<dbReference type="GO" id="GO:0008408">
    <property type="term" value="F:3'-5' exonuclease activity"/>
    <property type="evidence" value="ECO:0007669"/>
    <property type="project" value="UniProtKB-ARBA"/>
</dbReference>
<accession>U5HH72</accession>
<organism evidence="5">
    <name type="scientific">Microbotryum lychnidis-dioicae (strain p1A1 Lamole / MvSl-1064)</name>
    <name type="common">Anther smut fungus</name>
    <dbReference type="NCBI Taxonomy" id="683840"/>
    <lineage>
        <taxon>Eukaryota</taxon>
        <taxon>Fungi</taxon>
        <taxon>Dikarya</taxon>
        <taxon>Basidiomycota</taxon>
        <taxon>Pucciniomycotina</taxon>
        <taxon>Microbotryomycetes</taxon>
        <taxon>Microbotryales</taxon>
        <taxon>Microbotryaceae</taxon>
        <taxon>Microbotryum</taxon>
    </lineage>
</organism>
<evidence type="ECO:0000256" key="2">
    <source>
        <dbReference type="ARBA" id="ARBA00022723"/>
    </source>
</evidence>
<evidence type="ECO:0000313" key="6">
    <source>
        <dbReference type="EnsemblFungi" id="MVLG_06411T1"/>
    </source>
</evidence>
<keyword evidence="4" id="KW-0269">Exonuclease</keyword>
<evidence type="ECO:0000313" key="7">
    <source>
        <dbReference type="Proteomes" id="UP000017200"/>
    </source>
</evidence>
<dbReference type="EMBL" id="AEIJ01000763">
    <property type="status" value="NOT_ANNOTATED_CDS"/>
    <property type="molecule type" value="Genomic_DNA"/>
</dbReference>
<evidence type="ECO:0000256" key="1">
    <source>
        <dbReference type="ARBA" id="ARBA00022722"/>
    </source>
</evidence>
<protein>
    <recommendedName>
        <fullName evidence="8">3'-5' exonuclease domain-containing protein</fullName>
    </recommendedName>
</protein>
<dbReference type="EnsemblFungi" id="MVLG_06411T1">
    <property type="protein sequence ID" value="MVLG_06411T1"/>
    <property type="gene ID" value="MVLG_06411"/>
</dbReference>
<reference evidence="7" key="1">
    <citation type="submission" date="2010-11" db="EMBL/GenBank/DDBJ databases">
        <title>The genome sequence of Microbotryum violaceum strain p1A1 Lamole.</title>
        <authorList>
            <person name="Cuomo C."/>
            <person name="Perlin M."/>
            <person name="Young S.K."/>
            <person name="Zeng Q."/>
            <person name="Gargeya S."/>
            <person name="Alvarado L."/>
            <person name="Berlin A."/>
            <person name="Chapman S.B."/>
            <person name="Chen Z."/>
            <person name="Freedman E."/>
            <person name="Gellesch M."/>
            <person name="Goldberg J."/>
            <person name="Griggs A."/>
            <person name="Gujja S."/>
            <person name="Heilman E."/>
            <person name="Heiman D."/>
            <person name="Howarth C."/>
            <person name="Mehta T."/>
            <person name="Neiman D."/>
            <person name="Pearson M."/>
            <person name="Roberts A."/>
            <person name="Saif S."/>
            <person name="Shea T."/>
            <person name="Shenoy N."/>
            <person name="Sisk P."/>
            <person name="Stolte C."/>
            <person name="Sykes S."/>
            <person name="White J."/>
            <person name="Yandava C."/>
            <person name="Haas B."/>
            <person name="Nusbaum C."/>
            <person name="Birren B."/>
        </authorList>
    </citation>
    <scope>NUCLEOTIDE SEQUENCE [LARGE SCALE GENOMIC DNA]</scope>
    <source>
        <strain evidence="7">p1A1 Lamole</strain>
    </source>
</reference>
<dbReference type="EMBL" id="GL541761">
    <property type="protein sequence ID" value="KDE03070.1"/>
    <property type="molecule type" value="Genomic_DNA"/>
</dbReference>
<proteinExistence type="predicted"/>
<evidence type="ECO:0000313" key="5">
    <source>
        <dbReference type="EMBL" id="KDE03070.1"/>
    </source>
</evidence>
<dbReference type="SUPFAM" id="SSF53098">
    <property type="entry name" value="Ribonuclease H-like"/>
    <property type="match status" value="1"/>
</dbReference>
<gene>
    <name evidence="5" type="ORF">MVLG_06411</name>
</gene>
<dbReference type="InterPro" id="IPR051132">
    <property type="entry name" value="3-5_Exonuclease_domain"/>
</dbReference>
<dbReference type="AlphaFoldDB" id="U5HH72"/>
<dbReference type="PANTHER" id="PTHR13620">
    <property type="entry name" value="3-5 EXONUCLEASE"/>
    <property type="match status" value="1"/>
</dbReference>
<keyword evidence="1" id="KW-0540">Nuclease</keyword>
<keyword evidence="7" id="KW-1185">Reference proteome</keyword>
<evidence type="ECO:0000256" key="3">
    <source>
        <dbReference type="ARBA" id="ARBA00022801"/>
    </source>
</evidence>
<evidence type="ECO:0000256" key="4">
    <source>
        <dbReference type="ARBA" id="ARBA00022839"/>
    </source>
</evidence>
<dbReference type="Proteomes" id="UP000017200">
    <property type="component" value="Unassembled WGS sequence"/>
</dbReference>
<reference evidence="5 7" key="3">
    <citation type="journal article" date="2015" name="BMC Genomics">
        <title>Sex and parasites: genomic and transcriptomic analysis of Microbotryum lychnidis-dioicae, the biotrophic and plant-castrating anther smut fungus.</title>
        <authorList>
            <person name="Perlin M.H."/>
            <person name="Amselem J."/>
            <person name="Fontanillas E."/>
            <person name="Toh S.S."/>
            <person name="Chen Z."/>
            <person name="Goldberg J."/>
            <person name="Duplessis S."/>
            <person name="Henrissat B."/>
            <person name="Young S."/>
            <person name="Zeng Q."/>
            <person name="Aguileta G."/>
            <person name="Petit E."/>
            <person name="Badouin H."/>
            <person name="Andrews J."/>
            <person name="Razeeq D."/>
            <person name="Gabaldon T."/>
            <person name="Quesneville H."/>
            <person name="Giraud T."/>
            <person name="Hood M.E."/>
            <person name="Schultz D.J."/>
            <person name="Cuomo C.A."/>
        </authorList>
    </citation>
    <scope>NUCLEOTIDE SEQUENCE [LARGE SCALE GENOMIC DNA]</scope>
    <source>
        <strain evidence="7">p1A1 Lamole</strain>
        <strain evidence="5">P1A1 Lamole</strain>
    </source>
</reference>
<reference evidence="5" key="2">
    <citation type="submission" date="2010-11" db="EMBL/GenBank/DDBJ databases">
        <authorList>
            <consortium name="The Broad Institute Genome Sequencing Platform"/>
            <person name="Earl A."/>
            <person name="Ward D."/>
            <person name="Feldgarden M."/>
            <person name="Gevers D."/>
            <person name="Butler R."/>
            <person name="Young S.K."/>
            <person name="Zeng Q."/>
            <person name="Gargeya S."/>
            <person name="Fitzgerald M."/>
            <person name="Haas B."/>
            <person name="Abouelleil A."/>
            <person name="Alvarado L."/>
            <person name="Arachchi H.M."/>
            <person name="Berlin A."/>
            <person name="Brown A."/>
            <person name="Chapman S.B."/>
            <person name="Chen Z."/>
            <person name="Dunbar C."/>
            <person name="Freedman E."/>
            <person name="Gearin G."/>
            <person name="Gellesch M."/>
            <person name="Goldberg J."/>
            <person name="Griggs A."/>
            <person name="Gujja S."/>
            <person name="Heilman E."/>
            <person name="Heiman D."/>
            <person name="Howarth C."/>
            <person name="Larson L."/>
            <person name="Lui A."/>
            <person name="MacDonald P.J.P."/>
            <person name="Mehta T."/>
            <person name="Montmayeur A."/>
            <person name="Murphy C."/>
            <person name="Neiman D."/>
            <person name="Pearson M."/>
            <person name="Priest M."/>
            <person name="Roberts A."/>
            <person name="Saif S."/>
            <person name="Shea T."/>
            <person name="Shenoy N."/>
            <person name="Sisk P."/>
            <person name="Stolte C."/>
            <person name="Sykes S."/>
            <person name="White J."/>
            <person name="Yandava C."/>
            <person name="Wortman J."/>
            <person name="Nusbaum C."/>
            <person name="Birren B."/>
        </authorList>
    </citation>
    <scope>NUCLEOTIDE SEQUENCE</scope>
    <source>
        <strain evidence="5">P1A1 Lamole</strain>
    </source>
</reference>
<dbReference type="InterPro" id="IPR012337">
    <property type="entry name" value="RNaseH-like_sf"/>
</dbReference>